<dbReference type="Proteomes" id="UP000325945">
    <property type="component" value="Unassembled WGS sequence"/>
</dbReference>
<proteinExistence type="predicted"/>
<organism evidence="1 2">
    <name type="scientific">Aspergillus sergii</name>
    <dbReference type="NCBI Taxonomy" id="1034303"/>
    <lineage>
        <taxon>Eukaryota</taxon>
        <taxon>Fungi</taxon>
        <taxon>Dikarya</taxon>
        <taxon>Ascomycota</taxon>
        <taxon>Pezizomycotina</taxon>
        <taxon>Eurotiomycetes</taxon>
        <taxon>Eurotiomycetidae</taxon>
        <taxon>Eurotiales</taxon>
        <taxon>Aspergillaceae</taxon>
        <taxon>Aspergillus</taxon>
        <taxon>Aspergillus subgen. Circumdati</taxon>
    </lineage>
</organism>
<evidence type="ECO:0008006" key="3">
    <source>
        <dbReference type="Google" id="ProtNLM"/>
    </source>
</evidence>
<dbReference type="SUPFAM" id="SSF56112">
    <property type="entry name" value="Protein kinase-like (PK-like)"/>
    <property type="match status" value="1"/>
</dbReference>
<evidence type="ECO:0000313" key="2">
    <source>
        <dbReference type="Proteomes" id="UP000325945"/>
    </source>
</evidence>
<dbReference type="EMBL" id="ML741874">
    <property type="protein sequence ID" value="KAE8321298.1"/>
    <property type="molecule type" value="Genomic_DNA"/>
</dbReference>
<gene>
    <name evidence="1" type="ORF">BDV39DRAFT_186090</name>
</gene>
<reference evidence="2" key="1">
    <citation type="submission" date="2019-04" db="EMBL/GenBank/DDBJ databases">
        <title>Friends and foes A comparative genomics studyof 23 Aspergillus species from section Flavi.</title>
        <authorList>
            <consortium name="DOE Joint Genome Institute"/>
            <person name="Kjaerbolling I."/>
            <person name="Vesth T."/>
            <person name="Frisvad J.C."/>
            <person name="Nybo J.L."/>
            <person name="Theobald S."/>
            <person name="Kildgaard S."/>
            <person name="Isbrandt T."/>
            <person name="Kuo A."/>
            <person name="Sato A."/>
            <person name="Lyhne E.K."/>
            <person name="Kogle M.E."/>
            <person name="Wiebenga A."/>
            <person name="Kun R.S."/>
            <person name="Lubbers R.J."/>
            <person name="Makela M.R."/>
            <person name="Barry K."/>
            <person name="Chovatia M."/>
            <person name="Clum A."/>
            <person name="Daum C."/>
            <person name="Haridas S."/>
            <person name="He G."/>
            <person name="LaButti K."/>
            <person name="Lipzen A."/>
            <person name="Mondo S."/>
            <person name="Riley R."/>
            <person name="Salamov A."/>
            <person name="Simmons B.A."/>
            <person name="Magnuson J.K."/>
            <person name="Henrissat B."/>
            <person name="Mortensen U.H."/>
            <person name="Larsen T.O."/>
            <person name="Devries R.P."/>
            <person name="Grigoriev I.V."/>
            <person name="Machida M."/>
            <person name="Baker S.E."/>
            <person name="Andersen M.R."/>
        </authorList>
    </citation>
    <scope>NUCLEOTIDE SEQUENCE [LARGE SCALE GENOMIC DNA]</scope>
    <source>
        <strain evidence="2">CBS 130017</strain>
    </source>
</reference>
<keyword evidence="2" id="KW-1185">Reference proteome</keyword>
<sequence>MRSELLTFIDPLFYVYPAIMGGPPSSGITWLDDDRWIGREIKFDEPTPSRWRIVRKIHEREILHLEWEVKKRGWRAEGRGVFLCTDTRGNESVVKVRLQIPYMGTYFTSSTERAKQAIHDMGKSFRFEIDALRCLTQAGCSSSPALLGWKRETQSNTDWVPGGYIEYILMERMPGVRPPPYWQPMEERDRLLKAFKEAYLECMACGRVHLDEGTRNIIWDDRSGKCYIIDWEDSLETTPEDTWEDRLYKTYLLQWD</sequence>
<dbReference type="AlphaFoldDB" id="A0A5N6WL31"/>
<dbReference type="InterPro" id="IPR011009">
    <property type="entry name" value="Kinase-like_dom_sf"/>
</dbReference>
<accession>A0A5N6WL31</accession>
<name>A0A5N6WL31_9EURO</name>
<evidence type="ECO:0000313" key="1">
    <source>
        <dbReference type="EMBL" id="KAE8321298.1"/>
    </source>
</evidence>
<protein>
    <recommendedName>
        <fullName evidence="3">Aminoglycoside phosphotransferase domain-containing protein</fullName>
    </recommendedName>
</protein>